<dbReference type="OrthoDB" id="5405745at2759"/>
<dbReference type="GO" id="GO:0005262">
    <property type="term" value="F:calcium channel activity"/>
    <property type="evidence" value="ECO:0007669"/>
    <property type="project" value="InterPro"/>
</dbReference>
<comment type="caution">
    <text evidence="2">The sequence shown here is derived from an EMBL/GenBank/DDBJ whole genome shotgun (WGS) entry which is preliminary data.</text>
</comment>
<dbReference type="GO" id="GO:0098703">
    <property type="term" value="P:calcium ion import across plasma membrane"/>
    <property type="evidence" value="ECO:0007669"/>
    <property type="project" value="InterPro"/>
</dbReference>
<sequence length="477" mass="51603">MKLSNILPTTLLCLLDAILVSAQPRRELPLDVVVPGTALNGQAFVIPTAGSLVLSVAVCSENSNLRFIVSNSSSTSNPNSDGGALVNLVNGVGTYVSGYPNGGVLQIEGSGSFEVALSDTGQPIHAHFPPLPLLGDTTSNQAILFSPPFFVPEPIQPRYPNYTMLPVDIPQDSPPQTPDYTLSLFPTREDDYPRSSCFLSAESQLESGTITSEETPWLRDEDGWRLQYLIRGLEPSTNYTAYVLDDTRVFGPIYFTTKSAAFPCHLVSNLPYCPRVAYAMPLAPPPDGADTYTGDTLPQELQDPLKSYLTNFTISLGRFACGRDLYSPLVDCIDCQREYRKWLCAISLPRCSEPSPSNPNAFTALAPDPTATGLSATKNEQQQVLSALVPLQTSTPPRNSNLPPFDSPYQMLLPCLETCTAVDRACPPFLGFKCPTSQFNGAASYGIGYIDGKEGDEKEGLTGQAQDRYGNVWCALG</sequence>
<dbReference type="PANTHER" id="PTHR39142:SF1">
    <property type="entry name" value="AEL197CP"/>
    <property type="match status" value="1"/>
</dbReference>
<proteinExistence type="predicted"/>
<dbReference type="GeneID" id="6007219"/>
<organism evidence="2 3">
    <name type="scientific">Coprinopsis cinerea (strain Okayama-7 / 130 / ATCC MYA-4618 / FGSC 9003)</name>
    <name type="common">Inky cap fungus</name>
    <name type="synonym">Hormographiella aspergillata</name>
    <dbReference type="NCBI Taxonomy" id="240176"/>
    <lineage>
        <taxon>Eukaryota</taxon>
        <taxon>Fungi</taxon>
        <taxon>Dikarya</taxon>
        <taxon>Basidiomycota</taxon>
        <taxon>Agaricomycotina</taxon>
        <taxon>Agaricomycetes</taxon>
        <taxon>Agaricomycetidae</taxon>
        <taxon>Agaricales</taxon>
        <taxon>Agaricineae</taxon>
        <taxon>Psathyrellaceae</taxon>
        <taxon>Coprinopsis</taxon>
    </lineage>
</organism>
<evidence type="ECO:0000313" key="3">
    <source>
        <dbReference type="Proteomes" id="UP000001861"/>
    </source>
</evidence>
<dbReference type="eggNOG" id="ENOG502QTEW">
    <property type="taxonomic scope" value="Eukaryota"/>
</dbReference>
<dbReference type="PANTHER" id="PTHR39142">
    <property type="entry name" value="MID1P"/>
    <property type="match status" value="1"/>
</dbReference>
<dbReference type="STRING" id="240176.A8N7G8"/>
<gene>
    <name evidence="2" type="ORF">CC1G_03311</name>
</gene>
<feature type="chain" id="PRO_5002726272" evidence="1">
    <location>
        <begin position="23"/>
        <end position="477"/>
    </location>
</feature>
<name>A8N7G8_COPC7</name>
<evidence type="ECO:0000256" key="1">
    <source>
        <dbReference type="SAM" id="SignalP"/>
    </source>
</evidence>
<evidence type="ECO:0000313" key="2">
    <source>
        <dbReference type="EMBL" id="EAU91143.2"/>
    </source>
</evidence>
<dbReference type="EMBL" id="AACS02000003">
    <property type="protein sequence ID" value="EAU91143.2"/>
    <property type="molecule type" value="Genomic_DNA"/>
</dbReference>
<dbReference type="OMA" id="WGNVWCN"/>
<dbReference type="AlphaFoldDB" id="A8N7G8"/>
<reference evidence="2 3" key="1">
    <citation type="journal article" date="2010" name="Proc. Natl. Acad. Sci. U.S.A.">
        <title>Insights into evolution of multicellular fungi from the assembled chromosomes of the mushroom Coprinopsis cinerea (Coprinus cinereus).</title>
        <authorList>
            <person name="Stajich J.E."/>
            <person name="Wilke S.K."/>
            <person name="Ahren D."/>
            <person name="Au C.H."/>
            <person name="Birren B.W."/>
            <person name="Borodovsky M."/>
            <person name="Burns C."/>
            <person name="Canback B."/>
            <person name="Casselton L.A."/>
            <person name="Cheng C.K."/>
            <person name="Deng J."/>
            <person name="Dietrich F.S."/>
            <person name="Fargo D.C."/>
            <person name="Farman M.L."/>
            <person name="Gathman A.C."/>
            <person name="Goldberg J."/>
            <person name="Guigo R."/>
            <person name="Hoegger P.J."/>
            <person name="Hooker J.B."/>
            <person name="Huggins A."/>
            <person name="James T.Y."/>
            <person name="Kamada T."/>
            <person name="Kilaru S."/>
            <person name="Kodira C."/>
            <person name="Kues U."/>
            <person name="Kupfer D."/>
            <person name="Kwan H.S."/>
            <person name="Lomsadze A."/>
            <person name="Li W."/>
            <person name="Lilly W.W."/>
            <person name="Ma L.J."/>
            <person name="Mackey A.J."/>
            <person name="Manning G."/>
            <person name="Martin F."/>
            <person name="Muraguchi H."/>
            <person name="Natvig D.O."/>
            <person name="Palmerini H."/>
            <person name="Ramesh M.A."/>
            <person name="Rehmeyer C.J."/>
            <person name="Roe B.A."/>
            <person name="Shenoy N."/>
            <person name="Stanke M."/>
            <person name="Ter-Hovhannisyan V."/>
            <person name="Tunlid A."/>
            <person name="Velagapudi R."/>
            <person name="Vision T.J."/>
            <person name="Zeng Q."/>
            <person name="Zolan M.E."/>
            <person name="Pukkila P.J."/>
        </authorList>
    </citation>
    <scope>NUCLEOTIDE SEQUENCE [LARGE SCALE GENOMIC DNA]</scope>
    <source>
        <strain evidence="3">Okayama-7 / 130 / ATCC MYA-4618 / FGSC 9003</strain>
    </source>
</reference>
<dbReference type="InterPro" id="IPR024338">
    <property type="entry name" value="MID1/Yam8"/>
</dbReference>
<keyword evidence="1" id="KW-0732">Signal</keyword>
<accession>A8N7G8</accession>
<dbReference type="VEuPathDB" id="FungiDB:CC1G_03311"/>
<dbReference type="KEGG" id="cci:CC1G_03311"/>
<dbReference type="InParanoid" id="A8N7G8"/>
<protein>
    <submittedName>
        <fullName evidence="2">Calcium channel</fullName>
    </submittedName>
</protein>
<dbReference type="HOGENOM" id="CLU_045143_0_0_1"/>
<keyword evidence="3" id="KW-1185">Reference proteome</keyword>
<dbReference type="Proteomes" id="UP000001861">
    <property type="component" value="Unassembled WGS sequence"/>
</dbReference>
<dbReference type="RefSeq" id="XP_001830774.2">
    <property type="nucleotide sequence ID" value="XM_001830722.2"/>
</dbReference>
<feature type="signal peptide" evidence="1">
    <location>
        <begin position="1"/>
        <end position="22"/>
    </location>
</feature>
<dbReference type="Pfam" id="PF12929">
    <property type="entry name" value="Mid1"/>
    <property type="match status" value="1"/>
</dbReference>